<accession>A0ABX0GUW9</accession>
<dbReference type="Gene3D" id="1.20.1260.10">
    <property type="match status" value="1"/>
</dbReference>
<dbReference type="EMBL" id="JAANNP010000009">
    <property type="protein sequence ID" value="NHC14711.1"/>
    <property type="molecule type" value="Genomic_DNA"/>
</dbReference>
<sequence length="206" mass="21378">MKTRLLIPAALAAGALALGSAPAFAAPAAQPVSRQATAAQAAAMDVAWLKAIAASDLFEIRAGQLAIDRAETIGVAALGAVLVADHRKHLAQVRALARAHDVTLPTKLAPADAAAIEKLAGLDGLEFDRNWARKQVSAHRKAILLTGETRMTSRDPGVLALARATLPVVKMHRDAALGIWIIIAPAENVTDELDDATAHAVHSAGL</sequence>
<dbReference type="Pfam" id="PF13628">
    <property type="entry name" value="DUF4142"/>
    <property type="match status" value="1"/>
</dbReference>
<evidence type="ECO:0000256" key="1">
    <source>
        <dbReference type="SAM" id="SignalP"/>
    </source>
</evidence>
<evidence type="ECO:0000313" key="3">
    <source>
        <dbReference type="EMBL" id="NHC14711.1"/>
    </source>
</evidence>
<feature type="signal peptide" evidence="1">
    <location>
        <begin position="1"/>
        <end position="25"/>
    </location>
</feature>
<keyword evidence="1" id="KW-0732">Signal</keyword>
<keyword evidence="4" id="KW-1185">Reference proteome</keyword>
<evidence type="ECO:0000313" key="4">
    <source>
        <dbReference type="Proteomes" id="UP000800981"/>
    </source>
</evidence>
<gene>
    <name evidence="3" type="ORF">G9H71_13060</name>
</gene>
<dbReference type="Proteomes" id="UP000800981">
    <property type="component" value="Unassembled WGS sequence"/>
</dbReference>
<dbReference type="PANTHER" id="PTHR38593:SF1">
    <property type="entry name" value="BLR2558 PROTEIN"/>
    <property type="match status" value="1"/>
</dbReference>
<dbReference type="PANTHER" id="PTHR38593">
    <property type="entry name" value="BLR2558 PROTEIN"/>
    <property type="match status" value="1"/>
</dbReference>
<feature type="chain" id="PRO_5046993345" evidence="1">
    <location>
        <begin position="26"/>
        <end position="206"/>
    </location>
</feature>
<dbReference type="RefSeq" id="WP_166282496.1">
    <property type="nucleotide sequence ID" value="NZ_JAANNP010000009.1"/>
</dbReference>
<dbReference type="InterPro" id="IPR025419">
    <property type="entry name" value="DUF4142"/>
</dbReference>
<proteinExistence type="predicted"/>
<dbReference type="InterPro" id="IPR012347">
    <property type="entry name" value="Ferritin-like"/>
</dbReference>
<evidence type="ECO:0000259" key="2">
    <source>
        <dbReference type="Pfam" id="PF13628"/>
    </source>
</evidence>
<organism evidence="3 4">
    <name type="scientific">Motilibacter deserti</name>
    <dbReference type="NCBI Taxonomy" id="2714956"/>
    <lineage>
        <taxon>Bacteria</taxon>
        <taxon>Bacillati</taxon>
        <taxon>Actinomycetota</taxon>
        <taxon>Actinomycetes</taxon>
        <taxon>Motilibacterales</taxon>
        <taxon>Motilibacteraceae</taxon>
        <taxon>Motilibacter</taxon>
    </lineage>
</organism>
<comment type="caution">
    <text evidence="3">The sequence shown here is derived from an EMBL/GenBank/DDBJ whole genome shotgun (WGS) entry which is preliminary data.</text>
</comment>
<reference evidence="3 4" key="1">
    <citation type="submission" date="2020-03" db="EMBL/GenBank/DDBJ databases">
        <title>Two novel Motilibacter sp.</title>
        <authorList>
            <person name="Liu S."/>
        </authorList>
    </citation>
    <scope>NUCLEOTIDE SEQUENCE [LARGE SCALE GENOMIC DNA]</scope>
    <source>
        <strain evidence="3 4">E257</strain>
    </source>
</reference>
<name>A0ABX0GUW9_9ACTN</name>
<feature type="domain" description="DUF4142" evidence="2">
    <location>
        <begin position="45"/>
        <end position="176"/>
    </location>
</feature>
<protein>
    <submittedName>
        <fullName evidence="3">DUF4142 domain-containing protein</fullName>
    </submittedName>
</protein>